<organism evidence="1 2">
    <name type="scientific">Nephila pilipes</name>
    <name type="common">Giant wood spider</name>
    <name type="synonym">Nephila maculata</name>
    <dbReference type="NCBI Taxonomy" id="299642"/>
    <lineage>
        <taxon>Eukaryota</taxon>
        <taxon>Metazoa</taxon>
        <taxon>Ecdysozoa</taxon>
        <taxon>Arthropoda</taxon>
        <taxon>Chelicerata</taxon>
        <taxon>Arachnida</taxon>
        <taxon>Araneae</taxon>
        <taxon>Araneomorphae</taxon>
        <taxon>Entelegynae</taxon>
        <taxon>Araneoidea</taxon>
        <taxon>Nephilidae</taxon>
        <taxon>Nephila</taxon>
    </lineage>
</organism>
<dbReference type="EMBL" id="BMAW01070923">
    <property type="protein sequence ID" value="GFT75736.1"/>
    <property type="molecule type" value="Genomic_DNA"/>
</dbReference>
<dbReference type="AlphaFoldDB" id="A0A8X6PPX1"/>
<sequence length="32" mass="3368">ASHIGDELSSWDDGFTVASSHGCSLMQLSNSQ</sequence>
<protein>
    <submittedName>
        <fullName evidence="1">Uncharacterized protein</fullName>
    </submittedName>
</protein>
<comment type="caution">
    <text evidence="1">The sequence shown here is derived from an EMBL/GenBank/DDBJ whole genome shotgun (WGS) entry which is preliminary data.</text>
</comment>
<name>A0A8X6PPX1_NEPPI</name>
<feature type="non-terminal residue" evidence="1">
    <location>
        <position position="1"/>
    </location>
</feature>
<gene>
    <name evidence="1" type="ORF">NPIL_426971</name>
</gene>
<keyword evidence="2" id="KW-1185">Reference proteome</keyword>
<dbReference type="Proteomes" id="UP000887013">
    <property type="component" value="Unassembled WGS sequence"/>
</dbReference>
<reference evidence="1" key="1">
    <citation type="submission" date="2020-08" db="EMBL/GenBank/DDBJ databases">
        <title>Multicomponent nature underlies the extraordinary mechanical properties of spider dragline silk.</title>
        <authorList>
            <person name="Kono N."/>
            <person name="Nakamura H."/>
            <person name="Mori M."/>
            <person name="Yoshida Y."/>
            <person name="Ohtoshi R."/>
            <person name="Malay A.D."/>
            <person name="Moran D.A.P."/>
            <person name="Tomita M."/>
            <person name="Numata K."/>
            <person name="Arakawa K."/>
        </authorList>
    </citation>
    <scope>NUCLEOTIDE SEQUENCE</scope>
</reference>
<evidence type="ECO:0000313" key="1">
    <source>
        <dbReference type="EMBL" id="GFT75736.1"/>
    </source>
</evidence>
<proteinExistence type="predicted"/>
<evidence type="ECO:0000313" key="2">
    <source>
        <dbReference type="Proteomes" id="UP000887013"/>
    </source>
</evidence>
<accession>A0A8X6PPX1</accession>